<accession>A0A2M7G4D8</accession>
<dbReference type="AlphaFoldDB" id="A0A2M7G4D8"/>
<protein>
    <recommendedName>
        <fullName evidence="4">PKD domain-containing protein</fullName>
    </recommendedName>
</protein>
<evidence type="ECO:0008006" key="4">
    <source>
        <dbReference type="Google" id="ProtNLM"/>
    </source>
</evidence>
<reference evidence="2 3" key="1">
    <citation type="submission" date="2017-09" db="EMBL/GenBank/DDBJ databases">
        <title>Depth-based differentiation of microbial function through sediment-hosted aquifers and enrichment of novel symbionts in the deep terrestrial subsurface.</title>
        <authorList>
            <person name="Probst A.J."/>
            <person name="Ladd B."/>
            <person name="Jarett J.K."/>
            <person name="Geller-Mcgrath D.E."/>
            <person name="Sieber C.M."/>
            <person name="Emerson J.B."/>
            <person name="Anantharaman K."/>
            <person name="Thomas B.C."/>
            <person name="Malmstrom R."/>
            <person name="Stieglmeier M."/>
            <person name="Klingl A."/>
            <person name="Woyke T."/>
            <person name="Ryan C.M."/>
            <person name="Banfield J.F."/>
        </authorList>
    </citation>
    <scope>NUCLEOTIDE SEQUENCE [LARGE SCALE GENOMIC DNA]</scope>
    <source>
        <strain evidence="2">CG17_big_fil_post_rev_8_21_14_2_50_48_46</strain>
    </source>
</reference>
<proteinExistence type="predicted"/>
<gene>
    <name evidence="2" type="ORF">COW36_11545</name>
</gene>
<dbReference type="PROSITE" id="PS51257">
    <property type="entry name" value="PROKAR_LIPOPROTEIN"/>
    <property type="match status" value="1"/>
</dbReference>
<evidence type="ECO:0000256" key="1">
    <source>
        <dbReference type="SAM" id="SignalP"/>
    </source>
</evidence>
<dbReference type="Proteomes" id="UP000231019">
    <property type="component" value="Unassembled WGS sequence"/>
</dbReference>
<comment type="caution">
    <text evidence="2">The sequence shown here is derived from an EMBL/GenBank/DDBJ whole genome shotgun (WGS) entry which is preliminary data.</text>
</comment>
<sequence length="713" mass="76662">MNVAARFLPVSLICLLGLSACDTPLGLTAQFSAARQTTLRATLQASASGQVLALADPSALPEGLKQAREIKALLDNSNTLYPVTRNADGSLLIPLPAGRIPDSSGRIEVILTDENRQTYFLKIETGPLLRLSDPGIQVSPAQGILPGSRVALSLNPIEKTADLSAYYFNWSYAAGAQGPWVALSGSDSSLTWEPSQPGNYYLRVETVEKQSKTSTIYTSPVALVNVLDSRRIAETIPASGAIRLGQLIQLKAALPDAVTAQRYRWSYSQSPVGPFSPISDEGERIDWEPKLSGAYYLRLQVFSADGTSATYTSSDSMVQVSEADDAIQTEPASGALIRGEEVLLKASIPGELPAQASYRWFYSNSAQGPFSPINGETQNVRWSPEQTGEFYLRVRMYDPQSQQERTFTSSKVQVSVRDSDDSFALSPQPASLIRGQAVQIQLKRPATNRSVSWLYASTPQGPFTSIAGQGPEISWSPALAGSFYLRAELSGNNQPKSAYTSATALVTVAEGSNVIQTEPNHSIGFGNSLTLTANTPLKGADLRYTWSYGVTPAGPWLPAQSLSEDPQARSIVWYPPQSGSFYLKTDVVDAASGTRQSFVSSTSLAFVTDNPAFFQTSPAPAAIGTQGAVTLTTRFTAPSPGFIYAWSYSLAPTGPFTAIGGSLQPQITWKQPGLAGNYYIKFDAIDTVLHRTLSFTSSNPLVFVSESQTSTLR</sequence>
<keyword evidence="1" id="KW-0732">Signal</keyword>
<feature type="chain" id="PRO_5014895697" description="PKD domain-containing protein" evidence="1">
    <location>
        <begin position="21"/>
        <end position="713"/>
    </location>
</feature>
<organism evidence="2 3">
    <name type="scientific">bacterium (Candidatus Blackallbacteria) CG17_big_fil_post_rev_8_21_14_2_50_48_46</name>
    <dbReference type="NCBI Taxonomy" id="2014261"/>
    <lineage>
        <taxon>Bacteria</taxon>
        <taxon>Candidatus Blackallbacteria</taxon>
    </lineage>
</organism>
<name>A0A2M7G4D8_9BACT</name>
<evidence type="ECO:0000313" key="3">
    <source>
        <dbReference type="Proteomes" id="UP000231019"/>
    </source>
</evidence>
<feature type="signal peptide" evidence="1">
    <location>
        <begin position="1"/>
        <end position="20"/>
    </location>
</feature>
<dbReference type="EMBL" id="PFFQ01000035">
    <property type="protein sequence ID" value="PIW16771.1"/>
    <property type="molecule type" value="Genomic_DNA"/>
</dbReference>
<evidence type="ECO:0000313" key="2">
    <source>
        <dbReference type="EMBL" id="PIW16771.1"/>
    </source>
</evidence>